<comment type="subcellular location">
    <subcellularLocation>
        <location evidence="1">Membrane</location>
    </subcellularLocation>
</comment>
<proteinExistence type="predicted"/>
<organism evidence="7 8">
    <name type="scientific">Blepharisma stoltei</name>
    <dbReference type="NCBI Taxonomy" id="1481888"/>
    <lineage>
        <taxon>Eukaryota</taxon>
        <taxon>Sar</taxon>
        <taxon>Alveolata</taxon>
        <taxon>Ciliophora</taxon>
        <taxon>Postciliodesmatophora</taxon>
        <taxon>Heterotrichea</taxon>
        <taxon>Heterotrichida</taxon>
        <taxon>Blepharismidae</taxon>
        <taxon>Blepharisma</taxon>
    </lineage>
</organism>
<reference evidence="7" key="1">
    <citation type="submission" date="2021-09" db="EMBL/GenBank/DDBJ databases">
        <authorList>
            <consortium name="AG Swart"/>
            <person name="Singh M."/>
            <person name="Singh A."/>
            <person name="Seah K."/>
            <person name="Emmerich C."/>
        </authorList>
    </citation>
    <scope>NUCLEOTIDE SEQUENCE</scope>
    <source>
        <strain evidence="7">ATCC30299</strain>
    </source>
</reference>
<name>A0AAU9I3X7_9CILI</name>
<evidence type="ECO:0000313" key="7">
    <source>
        <dbReference type="EMBL" id="CAG9310128.1"/>
    </source>
</evidence>
<feature type="transmembrane region" description="Helical" evidence="5">
    <location>
        <begin position="61"/>
        <end position="90"/>
    </location>
</feature>
<evidence type="ECO:0000256" key="4">
    <source>
        <dbReference type="ARBA" id="ARBA00023136"/>
    </source>
</evidence>
<keyword evidence="3 5" id="KW-1133">Transmembrane helix</keyword>
<evidence type="ECO:0000313" key="8">
    <source>
        <dbReference type="Proteomes" id="UP001162131"/>
    </source>
</evidence>
<feature type="transmembrane region" description="Helical" evidence="5">
    <location>
        <begin position="29"/>
        <end position="49"/>
    </location>
</feature>
<dbReference type="GO" id="GO:0016491">
    <property type="term" value="F:oxidoreductase activity"/>
    <property type="evidence" value="ECO:0007669"/>
    <property type="project" value="InterPro"/>
</dbReference>
<accession>A0AAU9I3X7</accession>
<gene>
    <name evidence="7" type="ORF">BSTOLATCC_MIC337</name>
</gene>
<dbReference type="GO" id="GO:0008610">
    <property type="term" value="P:lipid biosynthetic process"/>
    <property type="evidence" value="ECO:0007669"/>
    <property type="project" value="InterPro"/>
</dbReference>
<dbReference type="GO" id="GO:0005506">
    <property type="term" value="F:iron ion binding"/>
    <property type="evidence" value="ECO:0007669"/>
    <property type="project" value="InterPro"/>
</dbReference>
<keyword evidence="4 5" id="KW-0472">Membrane</keyword>
<keyword evidence="8" id="KW-1185">Reference proteome</keyword>
<keyword evidence="2 5" id="KW-0812">Transmembrane</keyword>
<evidence type="ECO:0000256" key="3">
    <source>
        <dbReference type="ARBA" id="ARBA00022989"/>
    </source>
</evidence>
<dbReference type="Pfam" id="PF04116">
    <property type="entry name" value="FA_hydroxylase"/>
    <property type="match status" value="1"/>
</dbReference>
<dbReference type="InterPro" id="IPR050307">
    <property type="entry name" value="Sterol_Desaturase_Related"/>
</dbReference>
<dbReference type="InterPro" id="IPR006694">
    <property type="entry name" value="Fatty_acid_hydroxylase"/>
</dbReference>
<comment type="caution">
    <text evidence="7">The sequence shown here is derived from an EMBL/GenBank/DDBJ whole genome shotgun (WGS) entry which is preliminary data.</text>
</comment>
<dbReference type="PANTHER" id="PTHR11863">
    <property type="entry name" value="STEROL DESATURASE"/>
    <property type="match status" value="1"/>
</dbReference>
<sequence>MVIKAPSSEINSLKDIIQLEIWRYSQKGLGLLPALFMAFFTFVCIPPLVRPLYELLPYDRNILMVTLVQIVLHEFMFILGNIMIFIIYYLKHPFFEQYKTYPDPWPWEKDPVQFKAQFKHAVWNVLVNHFIVHPIMLAPYLTGNIPYRMDLETFPSCSELIIQVFFCLLAEDFTFYWAHRTLHTPKLYGMIHKQHHEYKYTIGYVAEYANPVEYAINLFATGIGPFLCGAHCHIFTIYLWYSIRTFETLDGHCGYDFPWSPFRLLPLCAGSQYHSYHHQMNIGNFGSQFIFWDTICKTNAKYWKSVSKNNAKVD</sequence>
<evidence type="ECO:0000259" key="6">
    <source>
        <dbReference type="Pfam" id="PF04116"/>
    </source>
</evidence>
<evidence type="ECO:0000256" key="2">
    <source>
        <dbReference type="ARBA" id="ARBA00022692"/>
    </source>
</evidence>
<evidence type="ECO:0000256" key="5">
    <source>
        <dbReference type="SAM" id="Phobius"/>
    </source>
</evidence>
<evidence type="ECO:0000256" key="1">
    <source>
        <dbReference type="ARBA" id="ARBA00004370"/>
    </source>
</evidence>
<feature type="domain" description="Fatty acid hydroxylase" evidence="6">
    <location>
        <begin position="165"/>
        <end position="298"/>
    </location>
</feature>
<dbReference type="AlphaFoldDB" id="A0AAU9I3X7"/>
<protein>
    <recommendedName>
        <fullName evidence="6">Fatty acid hydroxylase domain-containing protein</fullName>
    </recommendedName>
</protein>
<dbReference type="Proteomes" id="UP001162131">
    <property type="component" value="Unassembled WGS sequence"/>
</dbReference>
<dbReference type="EMBL" id="CAJZBQ010000001">
    <property type="protein sequence ID" value="CAG9310128.1"/>
    <property type="molecule type" value="Genomic_DNA"/>
</dbReference>
<dbReference type="GO" id="GO:0016020">
    <property type="term" value="C:membrane"/>
    <property type="evidence" value="ECO:0007669"/>
    <property type="project" value="UniProtKB-SubCell"/>
</dbReference>
<feature type="transmembrane region" description="Helical" evidence="5">
    <location>
        <begin position="121"/>
        <end position="140"/>
    </location>
</feature>